<accession>A0A8D8DZM9</accession>
<name>A0A8D8DZM9_CULPI</name>
<dbReference type="EMBL" id="HBUE01284775">
    <property type="protein sequence ID" value="CAG6570858.1"/>
    <property type="molecule type" value="Transcribed_RNA"/>
</dbReference>
<dbReference type="EMBL" id="HBUE01179191">
    <property type="protein sequence ID" value="CAG6519307.1"/>
    <property type="molecule type" value="Transcribed_RNA"/>
</dbReference>
<organism evidence="1">
    <name type="scientific">Culex pipiens</name>
    <name type="common">House mosquito</name>
    <dbReference type="NCBI Taxonomy" id="7175"/>
    <lineage>
        <taxon>Eukaryota</taxon>
        <taxon>Metazoa</taxon>
        <taxon>Ecdysozoa</taxon>
        <taxon>Arthropoda</taxon>
        <taxon>Hexapoda</taxon>
        <taxon>Insecta</taxon>
        <taxon>Pterygota</taxon>
        <taxon>Neoptera</taxon>
        <taxon>Endopterygota</taxon>
        <taxon>Diptera</taxon>
        <taxon>Nematocera</taxon>
        <taxon>Culicoidea</taxon>
        <taxon>Culicidae</taxon>
        <taxon>Culicinae</taxon>
        <taxon>Culicini</taxon>
        <taxon>Culex</taxon>
        <taxon>Culex</taxon>
    </lineage>
</organism>
<reference evidence="1" key="1">
    <citation type="submission" date="2021-05" db="EMBL/GenBank/DDBJ databases">
        <authorList>
            <person name="Alioto T."/>
            <person name="Alioto T."/>
            <person name="Gomez Garrido J."/>
        </authorList>
    </citation>
    <scope>NUCLEOTIDE SEQUENCE</scope>
</reference>
<dbReference type="AlphaFoldDB" id="A0A8D8DZM9"/>
<proteinExistence type="predicted"/>
<evidence type="ECO:0000313" key="1">
    <source>
        <dbReference type="EMBL" id="CAG6519307.1"/>
    </source>
</evidence>
<sequence length="185" mass="22077">MRAVDLSFGLRILPPVRLDVLLKPILRSGSIKALISQISLRRLNSRINYHLLRFNLRLLHHFRNHLLSLPLLLTLRIRPLTQLRIILLLPRSPNLNIILPQLLHQLPPLIVLHGINLRPRSHFQHRNRRPAPHPFLQRPHRIVRHRHQKQQHRPLDVVHVMIRAGRFHHKRLEQPPELVRHPFQI</sequence>
<protein>
    <submittedName>
        <fullName evidence="1">(northern house mosquito) hypothetical protein</fullName>
    </submittedName>
</protein>